<dbReference type="eggNOG" id="COG0457">
    <property type="taxonomic scope" value="Bacteria"/>
</dbReference>
<evidence type="ECO:0000313" key="4">
    <source>
        <dbReference type="Proteomes" id="UP000076825"/>
    </source>
</evidence>
<accession>A0A157Q8D8</accession>
<dbReference type="AlphaFoldDB" id="A0A157Q8D8"/>
<gene>
    <name evidence="3" type="ORF">SAMEA3906487_00059</name>
</gene>
<dbReference type="PATRIC" id="fig|123899.6.peg.53"/>
<keyword evidence="1" id="KW-0802">TPR repeat</keyword>
<dbReference type="SMART" id="SM00028">
    <property type="entry name" value="TPR"/>
    <property type="match status" value="1"/>
</dbReference>
<dbReference type="Gene3D" id="1.25.40.10">
    <property type="entry name" value="Tetratricopeptide repeat domain"/>
    <property type="match status" value="1"/>
</dbReference>
<dbReference type="PROSITE" id="PS50005">
    <property type="entry name" value="TPR"/>
    <property type="match status" value="1"/>
</dbReference>
<proteinExistence type="predicted"/>
<feature type="repeat" description="TPR" evidence="1">
    <location>
        <begin position="174"/>
        <end position="207"/>
    </location>
</feature>
<dbReference type="InterPro" id="IPR019734">
    <property type="entry name" value="TPR_rpt"/>
</dbReference>
<keyword evidence="4" id="KW-1185">Reference proteome</keyword>
<name>A0A157Q8D8_9BORD</name>
<reference evidence="3 4" key="1">
    <citation type="submission" date="2016-04" db="EMBL/GenBank/DDBJ databases">
        <authorList>
            <consortium name="Pathogen Informatics"/>
        </authorList>
    </citation>
    <scope>NUCLEOTIDE SEQUENCE [LARGE SCALE GENOMIC DNA]</scope>
    <source>
        <strain evidence="3 4">H044680328</strain>
    </source>
</reference>
<evidence type="ECO:0000256" key="2">
    <source>
        <dbReference type="SAM" id="MobiDB-lite"/>
    </source>
</evidence>
<dbReference type="SUPFAM" id="SSF48452">
    <property type="entry name" value="TPR-like"/>
    <property type="match status" value="1"/>
</dbReference>
<dbReference type="Pfam" id="PF00515">
    <property type="entry name" value="TPR_1"/>
    <property type="match status" value="1"/>
</dbReference>
<dbReference type="Proteomes" id="UP000076825">
    <property type="component" value="Chromosome 1"/>
</dbReference>
<dbReference type="PROSITE" id="PS50293">
    <property type="entry name" value="TPR_REGION"/>
    <property type="match status" value="1"/>
</dbReference>
<dbReference type="KEGG" id="btrm:SAMEA390648700059"/>
<evidence type="ECO:0000256" key="1">
    <source>
        <dbReference type="PROSITE-ProRule" id="PRU00339"/>
    </source>
</evidence>
<feature type="region of interest" description="Disordered" evidence="2">
    <location>
        <begin position="232"/>
        <end position="254"/>
    </location>
</feature>
<dbReference type="STRING" id="123899.SAMEA3906487_00059"/>
<protein>
    <submittedName>
        <fullName evidence="3">Flp pilus assembly protein TadD, contains TPR repeats</fullName>
    </submittedName>
</protein>
<organism evidence="3 4">
    <name type="scientific">Bordetella trematum</name>
    <dbReference type="NCBI Taxonomy" id="123899"/>
    <lineage>
        <taxon>Bacteria</taxon>
        <taxon>Pseudomonadati</taxon>
        <taxon>Pseudomonadota</taxon>
        <taxon>Betaproteobacteria</taxon>
        <taxon>Burkholderiales</taxon>
        <taxon>Alcaligenaceae</taxon>
        <taxon>Bordetella</taxon>
    </lineage>
</organism>
<sequence length="254" mass="27704">MAIVKYSKRPASALFCRLPANGLRPVITPSFLRFAARTLALCTALAAPAALAQSMAGGIPLRDGPPATTTLDEPPPEGGWDSLARLLEAAKPGVDTRLAPSPSQITDHIERLINSGRYEEALKLIDARTQASRNLPGTDVQLMFQHARVLGALGRDQEAEAIYTEMTTRFPELPEPWNNLGALYASRGELDRAQDALNMALRVNPNYPAARANLGDLQLMIALRTYRQEAERGVPGMKEKAQDLEKLLKDKSHS</sequence>
<evidence type="ECO:0000313" key="3">
    <source>
        <dbReference type="EMBL" id="SAI66023.1"/>
    </source>
</evidence>
<dbReference type="EMBL" id="LT546645">
    <property type="protein sequence ID" value="SAI66023.1"/>
    <property type="molecule type" value="Genomic_DNA"/>
</dbReference>
<dbReference type="InterPro" id="IPR011990">
    <property type="entry name" value="TPR-like_helical_dom_sf"/>
</dbReference>